<dbReference type="InterPro" id="IPR044872">
    <property type="entry name" value="CcmK/CsoS1_BMC"/>
</dbReference>
<dbReference type="SMART" id="SM00877">
    <property type="entry name" value="BMC"/>
    <property type="match status" value="1"/>
</dbReference>
<dbReference type="PROSITE" id="PS51930">
    <property type="entry name" value="BMC_2"/>
    <property type="match status" value="1"/>
</dbReference>
<reference evidence="5" key="2">
    <citation type="submission" date="2021-04" db="EMBL/GenBank/DDBJ databases">
        <authorList>
            <person name="Gilroy R."/>
        </authorList>
    </citation>
    <scope>NUCLEOTIDE SEQUENCE</scope>
    <source>
        <strain evidence="5">ChiSxjej3B15-1167</strain>
    </source>
</reference>
<dbReference type="InterPro" id="IPR037233">
    <property type="entry name" value="CcmK-like_sf"/>
</dbReference>
<comment type="caution">
    <text evidence="5">The sequence shown here is derived from an EMBL/GenBank/DDBJ whole genome shotgun (WGS) entry which is preliminary data.</text>
</comment>
<dbReference type="Proteomes" id="UP000886805">
    <property type="component" value="Unassembled WGS sequence"/>
</dbReference>
<accession>A0A9D1X3J9</accession>
<sequence>MGKKCIGLIEAHGLAAAIQAADTAVKSSKVQLLGYEYSGHSGMIVVKIEGTAAAVKSAMDAAAIAVGNIPGSFSTINATVEKAALDESVYNTLIRNKQTVGDPLQIASGKRPQGTGRQAKWVGHWEQKGAYIRE</sequence>
<evidence type="ECO:0000256" key="3">
    <source>
        <dbReference type="PROSITE-ProRule" id="PRU01278"/>
    </source>
</evidence>
<dbReference type="SUPFAM" id="SSF143414">
    <property type="entry name" value="CcmK-like"/>
    <property type="match status" value="1"/>
</dbReference>
<evidence type="ECO:0000259" key="4">
    <source>
        <dbReference type="PROSITE" id="PS51930"/>
    </source>
</evidence>
<comment type="similarity">
    <text evidence="3">Belongs to the bacterial microcompartments protein family.</text>
</comment>
<protein>
    <submittedName>
        <fullName evidence="5">BMC domain-containing protein</fullName>
    </submittedName>
</protein>
<comment type="subcellular location">
    <subcellularLocation>
        <location evidence="1">Bacterial microcompartment</location>
    </subcellularLocation>
</comment>
<keyword evidence="2" id="KW-1283">Bacterial microcompartment</keyword>
<evidence type="ECO:0000313" key="6">
    <source>
        <dbReference type="Proteomes" id="UP000886805"/>
    </source>
</evidence>
<proteinExistence type="inferred from homology"/>
<dbReference type="PANTHER" id="PTHR33941">
    <property type="entry name" value="PROPANEDIOL UTILIZATION PROTEIN PDUA"/>
    <property type="match status" value="1"/>
</dbReference>
<dbReference type="Gene3D" id="3.30.70.1710">
    <property type="match status" value="1"/>
</dbReference>
<evidence type="ECO:0000256" key="1">
    <source>
        <dbReference type="ARBA" id="ARBA00024322"/>
    </source>
</evidence>
<dbReference type="PANTHER" id="PTHR33941:SF11">
    <property type="entry name" value="BACTERIAL MICROCOMPARTMENT SHELL PROTEIN PDUJ"/>
    <property type="match status" value="1"/>
</dbReference>
<dbReference type="GO" id="GO:0031469">
    <property type="term" value="C:bacterial microcompartment"/>
    <property type="evidence" value="ECO:0007669"/>
    <property type="project" value="UniProtKB-SubCell"/>
</dbReference>
<evidence type="ECO:0000256" key="2">
    <source>
        <dbReference type="ARBA" id="ARBA00024446"/>
    </source>
</evidence>
<gene>
    <name evidence="5" type="ORF">H9849_04435</name>
</gene>
<name>A0A9D1X3J9_9FIRM</name>
<dbReference type="AlphaFoldDB" id="A0A9D1X3J9"/>
<evidence type="ECO:0000313" key="5">
    <source>
        <dbReference type="EMBL" id="HIX72249.1"/>
    </source>
</evidence>
<dbReference type="InterPro" id="IPR000249">
    <property type="entry name" value="BMC_dom"/>
</dbReference>
<reference evidence="5" key="1">
    <citation type="journal article" date="2021" name="PeerJ">
        <title>Extensive microbial diversity within the chicken gut microbiome revealed by metagenomics and culture.</title>
        <authorList>
            <person name="Gilroy R."/>
            <person name="Ravi A."/>
            <person name="Getino M."/>
            <person name="Pursley I."/>
            <person name="Horton D.L."/>
            <person name="Alikhan N.F."/>
            <person name="Baker D."/>
            <person name="Gharbi K."/>
            <person name="Hall N."/>
            <person name="Watson M."/>
            <person name="Adriaenssens E.M."/>
            <person name="Foster-Nyarko E."/>
            <person name="Jarju S."/>
            <person name="Secka A."/>
            <person name="Antonio M."/>
            <person name="Oren A."/>
            <person name="Chaudhuri R.R."/>
            <person name="La Ragione R."/>
            <person name="Hildebrand F."/>
            <person name="Pallen M.J."/>
        </authorList>
    </citation>
    <scope>NUCLEOTIDE SEQUENCE</scope>
    <source>
        <strain evidence="5">ChiSxjej3B15-1167</strain>
    </source>
</reference>
<organism evidence="5 6">
    <name type="scientific">Candidatus Anaerobutyricum stercoripullorum</name>
    <dbReference type="NCBI Taxonomy" id="2838456"/>
    <lineage>
        <taxon>Bacteria</taxon>
        <taxon>Bacillati</taxon>
        <taxon>Bacillota</taxon>
        <taxon>Clostridia</taxon>
        <taxon>Lachnospirales</taxon>
        <taxon>Lachnospiraceae</taxon>
        <taxon>Anaerobutyricum</taxon>
    </lineage>
</organism>
<dbReference type="EMBL" id="DXEQ01000125">
    <property type="protein sequence ID" value="HIX72249.1"/>
    <property type="molecule type" value="Genomic_DNA"/>
</dbReference>
<dbReference type="Pfam" id="PF00936">
    <property type="entry name" value="BMC"/>
    <property type="match status" value="1"/>
</dbReference>
<dbReference type="InterPro" id="IPR050575">
    <property type="entry name" value="BMC_shell"/>
</dbReference>
<feature type="domain" description="BMC" evidence="4">
    <location>
        <begin position="5"/>
        <end position="94"/>
    </location>
</feature>